<keyword evidence="1" id="KW-0812">Transmembrane</keyword>
<keyword evidence="1" id="KW-1133">Transmembrane helix</keyword>
<evidence type="ECO:0008006" key="3">
    <source>
        <dbReference type="Google" id="ProtNLM"/>
    </source>
</evidence>
<feature type="transmembrane region" description="Helical" evidence="1">
    <location>
        <begin position="12"/>
        <end position="29"/>
    </location>
</feature>
<proteinExistence type="predicted"/>
<protein>
    <recommendedName>
        <fullName evidence="3">Protoporphyrinogen oxidase</fullName>
    </recommendedName>
</protein>
<feature type="transmembrane region" description="Helical" evidence="1">
    <location>
        <begin position="49"/>
        <end position="69"/>
    </location>
</feature>
<evidence type="ECO:0000256" key="1">
    <source>
        <dbReference type="SAM" id="Phobius"/>
    </source>
</evidence>
<dbReference type="EMBL" id="CP159534">
    <property type="protein sequence ID" value="XCJ74429.1"/>
    <property type="molecule type" value="Genomic_DNA"/>
</dbReference>
<dbReference type="KEGG" id="stac:ABII15_32625"/>
<dbReference type="AlphaFoldDB" id="A0AAU8J120"/>
<gene>
    <name evidence="2" type="ORF">ABII15_32625</name>
</gene>
<sequence length="235" mass="25237">MSGRVYGLVLRGLACALLCWLVGLVWHVSTYDASTVEWFCDNEGCASDQFASMAPLLGVGAGVLFGLLSARFLRRATAGVTVTVAALGAARGWYDAIDAGRVDRATATDYMIVFPFGTYAVSAWLTFFWCVAGAGLVAALWGGWVSARRAAVLRRVSRKYATADALLEGWRATGRGRGEVTAVFHDADGTRHEVPAVVDRAALGRPVLAVYDTSRPGDPGRVRVAVPRRRTPRSR</sequence>
<dbReference type="RefSeq" id="WP_353945873.1">
    <property type="nucleotide sequence ID" value="NZ_CP159534.1"/>
</dbReference>
<reference evidence="2" key="1">
    <citation type="submission" date="2024-06" db="EMBL/GenBank/DDBJ databases">
        <title>Streptomyces sp. strain HUAS MG91 genome sequences.</title>
        <authorList>
            <person name="Mo P."/>
        </authorList>
    </citation>
    <scope>NUCLEOTIDE SEQUENCE</scope>
    <source>
        <strain evidence="2">HUAS MG91</strain>
    </source>
</reference>
<organism evidence="2">
    <name type="scientific">Streptomyces tabacisoli</name>
    <dbReference type="NCBI Taxonomy" id="3156398"/>
    <lineage>
        <taxon>Bacteria</taxon>
        <taxon>Bacillati</taxon>
        <taxon>Actinomycetota</taxon>
        <taxon>Actinomycetes</taxon>
        <taxon>Kitasatosporales</taxon>
        <taxon>Streptomycetaceae</taxon>
        <taxon>Streptomyces</taxon>
    </lineage>
</organism>
<keyword evidence="1" id="KW-0472">Membrane</keyword>
<evidence type="ECO:0000313" key="2">
    <source>
        <dbReference type="EMBL" id="XCJ74429.1"/>
    </source>
</evidence>
<accession>A0AAU8J120</accession>
<feature type="transmembrane region" description="Helical" evidence="1">
    <location>
        <begin position="121"/>
        <end position="145"/>
    </location>
</feature>
<name>A0AAU8J120_9ACTN</name>
<feature type="transmembrane region" description="Helical" evidence="1">
    <location>
        <begin position="76"/>
        <end position="94"/>
    </location>
</feature>